<reference evidence="1" key="1">
    <citation type="submission" date="2020-04" db="EMBL/GenBank/DDBJ databases">
        <authorList>
            <person name="Chiriac C."/>
            <person name="Salcher M."/>
            <person name="Ghai R."/>
            <person name="Kavagutti S V."/>
        </authorList>
    </citation>
    <scope>NUCLEOTIDE SEQUENCE</scope>
</reference>
<name>A0A6J5P6I1_9CAUD</name>
<protein>
    <submittedName>
        <fullName evidence="1">Uncharacterized protein</fullName>
    </submittedName>
</protein>
<sequence length="79" mass="8795">METYPYPTPEGIIDLVRKSEFDRLKWELEELRSDLTRWQALAGQMATAICEAPYDEPLAEALAAYESAIATTGTQGTAQ</sequence>
<organism evidence="1">
    <name type="scientific">uncultured Caudovirales phage</name>
    <dbReference type="NCBI Taxonomy" id="2100421"/>
    <lineage>
        <taxon>Viruses</taxon>
        <taxon>Duplodnaviria</taxon>
        <taxon>Heunggongvirae</taxon>
        <taxon>Uroviricota</taxon>
        <taxon>Caudoviricetes</taxon>
        <taxon>Peduoviridae</taxon>
        <taxon>Maltschvirus</taxon>
        <taxon>Maltschvirus maltsch</taxon>
    </lineage>
</organism>
<accession>A0A6J5P6I1</accession>
<evidence type="ECO:0000313" key="1">
    <source>
        <dbReference type="EMBL" id="CAB4165041.1"/>
    </source>
</evidence>
<gene>
    <name evidence="1" type="ORF">UFOVP817_28</name>
</gene>
<proteinExistence type="predicted"/>
<dbReference type="EMBL" id="LR796774">
    <property type="protein sequence ID" value="CAB4165041.1"/>
    <property type="molecule type" value="Genomic_DNA"/>
</dbReference>